<dbReference type="EMBL" id="AP024255">
    <property type="protein sequence ID" value="BCP00189.1"/>
    <property type="molecule type" value="Genomic_DNA"/>
</dbReference>
<proteinExistence type="predicted"/>
<dbReference type="PANTHER" id="PTHR48081:SF8">
    <property type="entry name" value="ALPHA_BETA HYDROLASE FOLD-3 DOMAIN-CONTAINING PROTEIN-RELATED"/>
    <property type="match status" value="1"/>
</dbReference>
<name>A0A7R7RMI9_MYCIT</name>
<feature type="domain" description="Alpha/beta hydrolase fold-3" evidence="2">
    <location>
        <begin position="78"/>
        <end position="284"/>
    </location>
</feature>
<evidence type="ECO:0000256" key="1">
    <source>
        <dbReference type="ARBA" id="ARBA00022801"/>
    </source>
</evidence>
<dbReference type="PANTHER" id="PTHR48081">
    <property type="entry name" value="AB HYDROLASE SUPERFAMILY PROTEIN C4A8.06C"/>
    <property type="match status" value="1"/>
</dbReference>
<accession>A0A7R7RMI9</accession>
<dbReference type="InterPro" id="IPR013094">
    <property type="entry name" value="AB_hydrolase_3"/>
</dbReference>
<evidence type="ECO:0000313" key="3">
    <source>
        <dbReference type="EMBL" id="BCP00189.1"/>
    </source>
</evidence>
<dbReference type="SUPFAM" id="SSF53474">
    <property type="entry name" value="alpha/beta-Hydrolases"/>
    <property type="match status" value="1"/>
</dbReference>
<sequence length="327" mass="34224">MTPHALDPDAAARIASFGEIAPMRQRGFTAVRAGLESAPLPPHMPEMASLTETLVPSDGNDVPVRIYCPTTASGGPVLVYFHGGGLVMGSNRSFEPLARELASAAAATVVAVDYRLAPESAPPAQFDDAYAATEWVSRNAAELGVDAERLAVVGDSAGGALAAAVALAARDRHGPAICAQVLLYPGLDRDMSVASIAAMPDAPLLTRDDIEYMHALADGDAGPPTDPYQVPAYATDLSGLPPAIVVTGGCDPIRDWGERYADRLRDAGVQTTVTRYPGMYHGFLMRSDATARGRLALAEIGALLRAKFAHPLRFVVPITGQPSTVSP</sequence>
<dbReference type="GO" id="GO:0016787">
    <property type="term" value="F:hydrolase activity"/>
    <property type="evidence" value="ECO:0007669"/>
    <property type="project" value="UniProtKB-KW"/>
</dbReference>
<dbReference type="Gene3D" id="3.40.50.1820">
    <property type="entry name" value="alpha/beta hydrolase"/>
    <property type="match status" value="1"/>
</dbReference>
<dbReference type="Pfam" id="PF07859">
    <property type="entry name" value="Abhydrolase_3"/>
    <property type="match status" value="1"/>
</dbReference>
<dbReference type="InterPro" id="IPR029058">
    <property type="entry name" value="AB_hydrolase_fold"/>
</dbReference>
<organism evidence="3 4">
    <name type="scientific">Mycobacterium intracellulare</name>
    <dbReference type="NCBI Taxonomy" id="1767"/>
    <lineage>
        <taxon>Bacteria</taxon>
        <taxon>Bacillati</taxon>
        <taxon>Actinomycetota</taxon>
        <taxon>Actinomycetes</taxon>
        <taxon>Mycobacteriales</taxon>
        <taxon>Mycobacteriaceae</taxon>
        <taxon>Mycobacterium</taxon>
        <taxon>Mycobacterium avium complex (MAC)</taxon>
    </lineage>
</organism>
<dbReference type="Proteomes" id="UP000595205">
    <property type="component" value="Chromosome"/>
</dbReference>
<dbReference type="AlphaFoldDB" id="A0A7R7RMI9"/>
<dbReference type="RefSeq" id="WP_014380263.1">
    <property type="nucleotide sequence ID" value="NZ_AP024241.1"/>
</dbReference>
<keyword evidence="1 3" id="KW-0378">Hydrolase</keyword>
<protein>
    <submittedName>
        <fullName evidence="3">Alpha/beta hydrolase</fullName>
    </submittedName>
</protein>
<dbReference type="InterPro" id="IPR050300">
    <property type="entry name" value="GDXG_lipolytic_enzyme"/>
</dbReference>
<reference evidence="3 4" key="1">
    <citation type="submission" date="2020-12" db="EMBL/GenBank/DDBJ databases">
        <title>Genome sequence of clinical Mycobacterium intracellulare strains.</title>
        <authorList>
            <person name="Tateishi Y."/>
            <person name="Matsumoto S."/>
            <person name="Fukushima Y."/>
            <person name="Nakajima C."/>
            <person name="Suzuki Y."/>
        </authorList>
    </citation>
    <scope>NUCLEOTIDE SEQUENCE [LARGE SCALE GENOMIC DNA]</scope>
    <source>
        <strain evidence="3 4">M018</strain>
    </source>
</reference>
<gene>
    <name evidence="3" type="ORF">MINTM018_29580</name>
</gene>
<evidence type="ECO:0000313" key="4">
    <source>
        <dbReference type="Proteomes" id="UP000595205"/>
    </source>
</evidence>
<evidence type="ECO:0000259" key="2">
    <source>
        <dbReference type="Pfam" id="PF07859"/>
    </source>
</evidence>
<dbReference type="OMA" id="DKDLWQA"/>